<evidence type="ECO:0000256" key="7">
    <source>
        <dbReference type="ARBA" id="ARBA00023157"/>
    </source>
</evidence>
<evidence type="ECO:0000256" key="8">
    <source>
        <dbReference type="ARBA" id="ARBA00023180"/>
    </source>
</evidence>
<evidence type="ECO:0000256" key="12">
    <source>
        <dbReference type="SAM" id="SignalP"/>
    </source>
</evidence>
<dbReference type="InterPro" id="IPR007110">
    <property type="entry name" value="Ig-like_dom"/>
</dbReference>
<dbReference type="KEGG" id="dhe:111601617"/>
<evidence type="ECO:0000256" key="1">
    <source>
        <dbReference type="ARBA" id="ARBA00004479"/>
    </source>
</evidence>
<dbReference type="AlphaFoldDB" id="A0A6J2SS43"/>
<evidence type="ECO:0000313" key="15">
    <source>
        <dbReference type="RefSeq" id="XP_030079936.1"/>
    </source>
</evidence>
<dbReference type="FunFam" id="2.60.40.10:FF:000077">
    <property type="entry name" value="Kirre like nephrin family adhesion molecule 3"/>
    <property type="match status" value="1"/>
</dbReference>
<dbReference type="GO" id="GO:0050839">
    <property type="term" value="F:cell adhesion molecule binding"/>
    <property type="evidence" value="ECO:0007669"/>
    <property type="project" value="TreeGrafter"/>
</dbReference>
<dbReference type="Gene3D" id="2.60.40.10">
    <property type="entry name" value="Immunoglobulins"/>
    <property type="match status" value="5"/>
</dbReference>
<feature type="region of interest" description="Disordered" evidence="10">
    <location>
        <begin position="749"/>
        <end position="772"/>
    </location>
</feature>
<dbReference type="FunFam" id="2.60.40.10:FF:001837">
    <property type="entry name" value="Roughest, isoform B"/>
    <property type="match status" value="1"/>
</dbReference>
<dbReference type="FunFam" id="2.60.40.10:FF:001916">
    <property type="entry name" value="Roughest, isoform B"/>
    <property type="match status" value="1"/>
</dbReference>
<feature type="signal peptide" evidence="12">
    <location>
        <begin position="1"/>
        <end position="20"/>
    </location>
</feature>
<dbReference type="GO" id="GO:0098609">
    <property type="term" value="P:cell-cell adhesion"/>
    <property type="evidence" value="ECO:0007669"/>
    <property type="project" value="TreeGrafter"/>
</dbReference>
<evidence type="ECO:0000259" key="13">
    <source>
        <dbReference type="PROSITE" id="PS50835"/>
    </source>
</evidence>
<accession>A0A6J2SS43</accession>
<keyword evidence="8" id="KW-0325">Glycoprotein</keyword>
<dbReference type="CDD" id="cd00096">
    <property type="entry name" value="Ig"/>
    <property type="match status" value="1"/>
</dbReference>
<keyword evidence="6 11" id="KW-0472">Membrane</keyword>
<evidence type="ECO:0000256" key="2">
    <source>
        <dbReference type="ARBA" id="ARBA00022692"/>
    </source>
</evidence>
<dbReference type="Proteomes" id="UP000504633">
    <property type="component" value="Unplaced"/>
</dbReference>
<feature type="domain" description="Ig-like" evidence="13">
    <location>
        <begin position="135"/>
        <end position="233"/>
    </location>
</feature>
<evidence type="ECO:0000256" key="3">
    <source>
        <dbReference type="ARBA" id="ARBA00022729"/>
    </source>
</evidence>
<dbReference type="PANTHER" id="PTHR11640">
    <property type="entry name" value="NEPHRIN"/>
    <property type="match status" value="1"/>
</dbReference>
<dbReference type="PANTHER" id="PTHR11640:SF31">
    <property type="entry name" value="IRREGULAR CHIASM C-ROUGHEST PROTEIN-RELATED"/>
    <property type="match status" value="1"/>
</dbReference>
<evidence type="ECO:0000256" key="9">
    <source>
        <dbReference type="ARBA" id="ARBA00023319"/>
    </source>
</evidence>
<feature type="region of interest" description="Disordered" evidence="10">
    <location>
        <begin position="679"/>
        <end position="713"/>
    </location>
</feature>
<reference evidence="15" key="1">
    <citation type="submission" date="2025-08" db="UniProtKB">
        <authorList>
            <consortium name="RefSeq"/>
        </authorList>
    </citation>
    <scope>IDENTIFICATION</scope>
    <source>
        <strain evidence="15">15085-1641.00</strain>
        <tissue evidence="15">Whole body</tissue>
    </source>
</reference>
<keyword evidence="2 11" id="KW-0812">Transmembrane</keyword>
<dbReference type="InterPro" id="IPR051275">
    <property type="entry name" value="Cell_adhesion_signaling"/>
</dbReference>
<dbReference type="PROSITE" id="PS50835">
    <property type="entry name" value="IG_LIKE"/>
    <property type="match status" value="5"/>
</dbReference>
<organism evidence="14 15">
    <name type="scientific">Drosophila hydei</name>
    <name type="common">Fruit fly</name>
    <dbReference type="NCBI Taxonomy" id="7224"/>
    <lineage>
        <taxon>Eukaryota</taxon>
        <taxon>Metazoa</taxon>
        <taxon>Ecdysozoa</taxon>
        <taxon>Arthropoda</taxon>
        <taxon>Hexapoda</taxon>
        <taxon>Insecta</taxon>
        <taxon>Pterygota</taxon>
        <taxon>Neoptera</taxon>
        <taxon>Endopterygota</taxon>
        <taxon>Diptera</taxon>
        <taxon>Brachycera</taxon>
        <taxon>Muscomorpha</taxon>
        <taxon>Ephydroidea</taxon>
        <taxon>Drosophilidae</taxon>
        <taxon>Drosophila</taxon>
    </lineage>
</organism>
<dbReference type="InterPro" id="IPR013162">
    <property type="entry name" value="CD80_C2-set"/>
</dbReference>
<gene>
    <name evidence="15" type="primary">LOC111601617</name>
</gene>
<keyword evidence="9" id="KW-0393">Immunoglobulin domain</keyword>
<dbReference type="InterPro" id="IPR003599">
    <property type="entry name" value="Ig_sub"/>
</dbReference>
<keyword evidence="3 12" id="KW-0732">Signal</keyword>
<keyword evidence="4" id="KW-0677">Repeat</keyword>
<name>A0A6J2SS43_DROHY</name>
<dbReference type="InterPro" id="IPR013783">
    <property type="entry name" value="Ig-like_fold"/>
</dbReference>
<sequence>MTLGAQLVLPLLLAVWSAQASPSLYTSYQNQRFAMEPQDQTAVVGARVTLPCRVINKQGTLQWTKDDFGLGTSRDLSGFERYAMVGSDEEGDYSLDIYPVMLDDDAKYQCQVSPGPEGQPAIRSTFAGLTVLVPPEAPKITQGDVIYATEDRRVEIECVSIGGKPAAEITWIDGLGNVLTDNIEYTVIPLPDLRRYTAKSLLRLTPKKEHHNTNFTCQAQNTADRTYRSAKIRVEVKYAPKVKVNVIGSGSGSAINAAAVAGSTVGAVQRIVEHAQVRLECRADANPSDVRYRWYINDEPIIGGQKTEMVIRNVTRKFHDAIVKCEVQNSVGKSEDSETLDISYAPSFKQRPQSMEADVGSIVSLNCEVDSNPQPEIVWIQHPSDRVVGTSSNLTFSVSNETAGRYYCKANVPGYAEISADAYVYLKGSPSISSPRSQYGLIGDTARIECFASSVPRARHVSWTFNGHEISSESGHDYSILVDAMPGGVKSTLIIRDSQTHHYGKYNCTVVNDYGNDVAEIQLQPKNMAFRCPMSDVRASLLGLSVPPCSMTNACPLVYTCLAAESVSLLTTIVVGISAVAALMLLTFIMIIYFKCKKRTKLPPADVISEHQITKNGGVSCKMEPGDRTSNYSDLKVDISGGYVPYGDYSTHYSPPPQYLTSCSTKSNGSSTILQNNHQNQLQLQQQQQHHHHQQQQQQQQHHQQQQQQQQSVVQSVPMTFLTNSSGGSLTGSIIGAREIRQENGLPSLQSTTASVVSSSPNGSCSNQSTATTTHVVVPSSMALSVDPRYSAIYGNPYLRTSNSSLLPPPTAV</sequence>
<dbReference type="InterPro" id="IPR003598">
    <property type="entry name" value="Ig_sub2"/>
</dbReference>
<dbReference type="Pfam" id="PF13927">
    <property type="entry name" value="Ig_3"/>
    <property type="match status" value="2"/>
</dbReference>
<dbReference type="RefSeq" id="XP_030079936.1">
    <property type="nucleotide sequence ID" value="XM_030224076.1"/>
</dbReference>
<dbReference type="Pfam" id="PF08205">
    <property type="entry name" value="C2-set_2"/>
    <property type="match status" value="1"/>
</dbReference>
<feature type="domain" description="Ig-like" evidence="13">
    <location>
        <begin position="430"/>
        <end position="524"/>
    </location>
</feature>
<protein>
    <submittedName>
        <fullName evidence="15">Irregular chiasm C-roughest protein</fullName>
    </submittedName>
</protein>
<dbReference type="SMART" id="SM00408">
    <property type="entry name" value="IGc2"/>
    <property type="match status" value="5"/>
</dbReference>
<dbReference type="Pfam" id="PF07679">
    <property type="entry name" value="I-set"/>
    <property type="match status" value="1"/>
</dbReference>
<dbReference type="SMART" id="SM00409">
    <property type="entry name" value="IG"/>
    <property type="match status" value="5"/>
</dbReference>
<evidence type="ECO:0000256" key="5">
    <source>
        <dbReference type="ARBA" id="ARBA00022989"/>
    </source>
</evidence>
<dbReference type="GO" id="GO:0005911">
    <property type="term" value="C:cell-cell junction"/>
    <property type="evidence" value="ECO:0007669"/>
    <property type="project" value="TreeGrafter"/>
</dbReference>
<feature type="chain" id="PRO_5026737010" evidence="12">
    <location>
        <begin position="21"/>
        <end position="813"/>
    </location>
</feature>
<feature type="transmembrane region" description="Helical" evidence="11">
    <location>
        <begin position="569"/>
        <end position="594"/>
    </location>
</feature>
<dbReference type="GeneID" id="111601617"/>
<keyword evidence="5 11" id="KW-1133">Transmembrane helix</keyword>
<evidence type="ECO:0000313" key="14">
    <source>
        <dbReference type="Proteomes" id="UP000504633"/>
    </source>
</evidence>
<keyword evidence="14" id="KW-1185">Reference proteome</keyword>
<dbReference type="FunFam" id="2.60.40.10:FF:000835">
    <property type="entry name" value="Hibris, isoform B"/>
    <property type="match status" value="1"/>
</dbReference>
<evidence type="ECO:0000256" key="11">
    <source>
        <dbReference type="SAM" id="Phobius"/>
    </source>
</evidence>
<dbReference type="InterPro" id="IPR013098">
    <property type="entry name" value="Ig_I-set"/>
</dbReference>
<feature type="compositionally biased region" description="Low complexity" evidence="10">
    <location>
        <begin position="695"/>
        <end position="711"/>
    </location>
</feature>
<feature type="domain" description="Ig-like" evidence="13">
    <location>
        <begin position="346"/>
        <end position="419"/>
    </location>
</feature>
<evidence type="ECO:0000256" key="6">
    <source>
        <dbReference type="ARBA" id="ARBA00023136"/>
    </source>
</evidence>
<feature type="compositionally biased region" description="Low complexity" evidence="10">
    <location>
        <begin position="679"/>
        <end position="688"/>
    </location>
</feature>
<keyword evidence="7" id="KW-1015">Disulfide bond</keyword>
<dbReference type="OrthoDB" id="6413693at2759"/>
<proteinExistence type="predicted"/>
<feature type="domain" description="Ig-like" evidence="13">
    <location>
        <begin position="22"/>
        <end position="123"/>
    </location>
</feature>
<feature type="domain" description="Ig-like" evidence="13">
    <location>
        <begin position="240"/>
        <end position="343"/>
    </location>
</feature>
<dbReference type="OMA" id="TNFTCQA"/>
<evidence type="ECO:0000256" key="10">
    <source>
        <dbReference type="SAM" id="MobiDB-lite"/>
    </source>
</evidence>
<feature type="compositionally biased region" description="Low complexity" evidence="10">
    <location>
        <begin position="755"/>
        <end position="769"/>
    </location>
</feature>
<dbReference type="InterPro" id="IPR036179">
    <property type="entry name" value="Ig-like_dom_sf"/>
</dbReference>
<dbReference type="SUPFAM" id="SSF48726">
    <property type="entry name" value="Immunoglobulin"/>
    <property type="match status" value="4"/>
</dbReference>
<dbReference type="GO" id="GO:0005886">
    <property type="term" value="C:plasma membrane"/>
    <property type="evidence" value="ECO:0007669"/>
    <property type="project" value="TreeGrafter"/>
</dbReference>
<evidence type="ECO:0000256" key="4">
    <source>
        <dbReference type="ARBA" id="ARBA00022737"/>
    </source>
</evidence>
<dbReference type="CTD" id="31290"/>
<comment type="subcellular location">
    <subcellularLocation>
        <location evidence="1">Membrane</location>
        <topology evidence="1">Single-pass type I membrane protein</topology>
    </subcellularLocation>
</comment>